<dbReference type="Gramene" id="PUZ59078">
    <property type="protein sequence ID" value="PUZ59078"/>
    <property type="gene ID" value="GQ55_4G012100"/>
</dbReference>
<feature type="compositionally biased region" description="Basic residues" evidence="1">
    <location>
        <begin position="71"/>
        <end position="92"/>
    </location>
</feature>
<keyword evidence="3" id="KW-1185">Reference proteome</keyword>
<reference evidence="2 3" key="1">
    <citation type="submission" date="2018-04" db="EMBL/GenBank/DDBJ databases">
        <title>WGS assembly of Panicum hallii var. hallii HAL2.</title>
        <authorList>
            <person name="Lovell J."/>
            <person name="Jenkins J."/>
            <person name="Lowry D."/>
            <person name="Mamidi S."/>
            <person name="Sreedasyam A."/>
            <person name="Weng X."/>
            <person name="Barry K."/>
            <person name="Bonette J."/>
            <person name="Campitelli B."/>
            <person name="Daum C."/>
            <person name="Gordon S."/>
            <person name="Gould B."/>
            <person name="Lipzen A."/>
            <person name="MacQueen A."/>
            <person name="Palacio-Mejia J."/>
            <person name="Plott C."/>
            <person name="Shakirov E."/>
            <person name="Shu S."/>
            <person name="Yoshinaga Y."/>
            <person name="Zane M."/>
            <person name="Rokhsar D."/>
            <person name="Grimwood J."/>
            <person name="Schmutz J."/>
            <person name="Juenger T."/>
        </authorList>
    </citation>
    <scope>NUCLEOTIDE SEQUENCE [LARGE SCALE GENOMIC DNA]</scope>
    <source>
        <strain evidence="3">cv. HAL2</strain>
    </source>
</reference>
<evidence type="ECO:0000256" key="1">
    <source>
        <dbReference type="SAM" id="MobiDB-lite"/>
    </source>
</evidence>
<dbReference type="Proteomes" id="UP000244336">
    <property type="component" value="Chromosome 4"/>
</dbReference>
<name>A0A2T7DU24_9POAL</name>
<dbReference type="EMBL" id="CM009752">
    <property type="protein sequence ID" value="PUZ59078.1"/>
    <property type="molecule type" value="Genomic_DNA"/>
</dbReference>
<protein>
    <submittedName>
        <fullName evidence="2">Uncharacterized protein</fullName>
    </submittedName>
</protein>
<proteinExistence type="predicted"/>
<dbReference type="AlphaFoldDB" id="A0A2T7DU24"/>
<gene>
    <name evidence="2" type="ORF">GQ55_4G012100</name>
</gene>
<accession>A0A2T7DU24</accession>
<feature type="region of interest" description="Disordered" evidence="1">
    <location>
        <begin position="1"/>
        <end position="95"/>
    </location>
</feature>
<organism evidence="2 3">
    <name type="scientific">Panicum hallii var. hallii</name>
    <dbReference type="NCBI Taxonomy" id="1504633"/>
    <lineage>
        <taxon>Eukaryota</taxon>
        <taxon>Viridiplantae</taxon>
        <taxon>Streptophyta</taxon>
        <taxon>Embryophyta</taxon>
        <taxon>Tracheophyta</taxon>
        <taxon>Spermatophyta</taxon>
        <taxon>Magnoliopsida</taxon>
        <taxon>Liliopsida</taxon>
        <taxon>Poales</taxon>
        <taxon>Poaceae</taxon>
        <taxon>PACMAD clade</taxon>
        <taxon>Panicoideae</taxon>
        <taxon>Panicodae</taxon>
        <taxon>Paniceae</taxon>
        <taxon>Panicinae</taxon>
        <taxon>Panicum</taxon>
        <taxon>Panicum sect. Panicum</taxon>
    </lineage>
</organism>
<evidence type="ECO:0000313" key="2">
    <source>
        <dbReference type="EMBL" id="PUZ59078.1"/>
    </source>
</evidence>
<sequence>MRHKVHSQRWLEGNHDCGGHPRRFCGTRPPTANPGNRRGERATGHPHPTHPSTTSARLRTRSCPAWLPLRRPTRRTHPRRPIQIRPSFRHKPPPYSLPPLFVAPAALVRRFWTGGHPPGLD</sequence>
<evidence type="ECO:0000313" key="3">
    <source>
        <dbReference type="Proteomes" id="UP000244336"/>
    </source>
</evidence>